<dbReference type="RefSeq" id="WP_308456283.1">
    <property type="nucleotide sequence ID" value="NZ_JAJEQM010000007.1"/>
</dbReference>
<comment type="caution">
    <text evidence="12">The sequence shown here is derived from an EMBL/GenBank/DDBJ whole genome shotgun (WGS) entry which is preliminary data.</text>
</comment>
<reference evidence="12 13" key="1">
    <citation type="submission" date="2021-10" db="EMBL/GenBank/DDBJ databases">
        <title>Anaerobic single-cell dispensing facilitates the cultivation of human gut bacteria.</title>
        <authorList>
            <person name="Afrizal A."/>
        </authorList>
    </citation>
    <scope>NUCLEOTIDE SEQUENCE [LARGE SCALE GENOMIC DNA]</scope>
    <source>
        <strain evidence="12 13">CLA-AA-H232</strain>
    </source>
</reference>
<evidence type="ECO:0000256" key="9">
    <source>
        <dbReference type="SAM" id="Phobius"/>
    </source>
</evidence>
<evidence type="ECO:0000313" key="13">
    <source>
        <dbReference type="Proteomes" id="UP001198242"/>
    </source>
</evidence>
<dbReference type="InterPro" id="IPR036640">
    <property type="entry name" value="ABC1_TM_sf"/>
</dbReference>
<dbReference type="SUPFAM" id="SSF52540">
    <property type="entry name" value="P-loop containing nucleoside triphosphate hydrolases"/>
    <property type="match status" value="1"/>
</dbReference>
<keyword evidence="4 9" id="KW-0812">Transmembrane</keyword>
<gene>
    <name evidence="12" type="ORF">LKE05_06320</name>
</gene>
<evidence type="ECO:0000259" key="10">
    <source>
        <dbReference type="PROSITE" id="PS50893"/>
    </source>
</evidence>
<dbReference type="PANTHER" id="PTHR24221:SF654">
    <property type="entry name" value="ATP-BINDING CASSETTE SUB-FAMILY B MEMBER 6"/>
    <property type="match status" value="1"/>
</dbReference>
<evidence type="ECO:0000256" key="3">
    <source>
        <dbReference type="ARBA" id="ARBA00022475"/>
    </source>
</evidence>
<dbReference type="EMBL" id="JAJEQM010000007">
    <property type="protein sequence ID" value="MCC2210404.1"/>
    <property type="molecule type" value="Genomic_DNA"/>
</dbReference>
<dbReference type="InterPro" id="IPR017871">
    <property type="entry name" value="ABC_transporter-like_CS"/>
</dbReference>
<keyword evidence="2" id="KW-0813">Transport</keyword>
<dbReference type="GO" id="GO:0005886">
    <property type="term" value="C:plasma membrane"/>
    <property type="evidence" value="ECO:0007669"/>
    <property type="project" value="UniProtKB-SubCell"/>
</dbReference>
<evidence type="ECO:0000259" key="11">
    <source>
        <dbReference type="PROSITE" id="PS50929"/>
    </source>
</evidence>
<feature type="domain" description="ABC transmembrane type-1" evidence="11">
    <location>
        <begin position="26"/>
        <end position="291"/>
    </location>
</feature>
<name>A0AAE3DYF9_9FIRM</name>
<keyword evidence="6 12" id="KW-0067">ATP-binding</keyword>
<keyword evidence="7 9" id="KW-1133">Transmembrane helix</keyword>
<keyword evidence="3" id="KW-1003">Cell membrane</keyword>
<dbReference type="InterPro" id="IPR027417">
    <property type="entry name" value="P-loop_NTPase"/>
</dbReference>
<dbReference type="GO" id="GO:0140359">
    <property type="term" value="F:ABC-type transporter activity"/>
    <property type="evidence" value="ECO:0007669"/>
    <property type="project" value="InterPro"/>
</dbReference>
<dbReference type="PROSITE" id="PS50929">
    <property type="entry name" value="ABC_TM1F"/>
    <property type="match status" value="1"/>
</dbReference>
<dbReference type="GO" id="GO:0034040">
    <property type="term" value="F:ATPase-coupled lipid transmembrane transporter activity"/>
    <property type="evidence" value="ECO:0007669"/>
    <property type="project" value="TreeGrafter"/>
</dbReference>
<feature type="transmembrane region" description="Helical" evidence="9">
    <location>
        <begin position="285"/>
        <end position="304"/>
    </location>
</feature>
<sequence length="595" mass="65639">MKKQSNLSRLLSYAGGHKYFTYVSWILSAVCALTALVPFWYIWKIINEVLKASPNFGSAQNLTHYGIMAMAYAIISYLIYIGALLCSHLAAFRIAANMRIDITEHIAKLPIGFTDSFGSGKLRKIINDSTAATETYLAHQLPDKYAAMATPVGLLALLLVFDWRLGLLSLVPVAVGFAVMSAMTGKRMEEKMRQYGNALAAMSNEAVEYVRGIPVVKTFGQSVFSFKKFKATIDEYKKWVLAYTKDMRLPMMLYTAAINGVFAFLILGAFWFTNGTVTSEFFVNLLFYIIITPVISVTLTKIMYMSEEGMVISDAIERIDSVLNAEPMSVGNNSHKPKSASVELESVHFSYDGKKEVISDISLKIKCGQTVAFVGPSGGGKSTLASLISRFFDVNSGSIKIGGVDVRDIPKDELMNTVSFVFQNSKLIKASILDNVKMGKSNATDEEVLNALRAAQCMDIIEKFPDGVNTVIGSRGVYLSGGEMQRIAIARAVLKNAPIIILDEATAFADPDNEVKVQKAFAKLSEGKTVIMIAHRLSTVRNVDCIYVISDGKIVEYGNRAELIEKKGMFYKMQNDYQSSVGWKVSNETEESRND</sequence>
<proteinExistence type="predicted"/>
<feature type="domain" description="ABC transporter" evidence="10">
    <location>
        <begin position="342"/>
        <end position="576"/>
    </location>
</feature>
<dbReference type="SUPFAM" id="SSF90123">
    <property type="entry name" value="ABC transporter transmembrane region"/>
    <property type="match status" value="1"/>
</dbReference>
<feature type="transmembrane region" description="Helical" evidence="9">
    <location>
        <begin position="251"/>
        <end position="273"/>
    </location>
</feature>
<dbReference type="Pfam" id="PF00664">
    <property type="entry name" value="ABC_membrane"/>
    <property type="match status" value="1"/>
</dbReference>
<dbReference type="GO" id="GO:0005524">
    <property type="term" value="F:ATP binding"/>
    <property type="evidence" value="ECO:0007669"/>
    <property type="project" value="UniProtKB-KW"/>
</dbReference>
<feature type="transmembrane region" description="Helical" evidence="9">
    <location>
        <begin position="63"/>
        <end position="90"/>
    </location>
</feature>
<keyword evidence="8 9" id="KW-0472">Membrane</keyword>
<evidence type="ECO:0000256" key="1">
    <source>
        <dbReference type="ARBA" id="ARBA00004651"/>
    </source>
</evidence>
<dbReference type="InterPro" id="IPR011527">
    <property type="entry name" value="ABC1_TM_dom"/>
</dbReference>
<feature type="transmembrane region" description="Helical" evidence="9">
    <location>
        <begin position="20"/>
        <end position="43"/>
    </location>
</feature>
<accession>A0AAE3DYF9</accession>
<protein>
    <submittedName>
        <fullName evidence="12">ABC transporter ATP-binding protein/permease</fullName>
    </submittedName>
</protein>
<dbReference type="InterPro" id="IPR003439">
    <property type="entry name" value="ABC_transporter-like_ATP-bd"/>
</dbReference>
<keyword evidence="13" id="KW-1185">Reference proteome</keyword>
<dbReference type="GO" id="GO:0016887">
    <property type="term" value="F:ATP hydrolysis activity"/>
    <property type="evidence" value="ECO:0007669"/>
    <property type="project" value="InterPro"/>
</dbReference>
<evidence type="ECO:0000256" key="5">
    <source>
        <dbReference type="ARBA" id="ARBA00022741"/>
    </source>
</evidence>
<dbReference type="Gene3D" id="1.20.1560.10">
    <property type="entry name" value="ABC transporter type 1, transmembrane domain"/>
    <property type="match status" value="1"/>
</dbReference>
<evidence type="ECO:0000256" key="7">
    <source>
        <dbReference type="ARBA" id="ARBA00022989"/>
    </source>
</evidence>
<comment type="subcellular location">
    <subcellularLocation>
        <location evidence="1">Cell membrane</location>
        <topology evidence="1">Multi-pass membrane protein</topology>
    </subcellularLocation>
</comment>
<dbReference type="InterPro" id="IPR039421">
    <property type="entry name" value="Type_1_exporter"/>
</dbReference>
<dbReference type="SMART" id="SM00382">
    <property type="entry name" value="AAA"/>
    <property type="match status" value="1"/>
</dbReference>
<organism evidence="12 13">
    <name type="scientific">Hominilimicola fabiformis</name>
    <dbReference type="NCBI Taxonomy" id="2885356"/>
    <lineage>
        <taxon>Bacteria</taxon>
        <taxon>Bacillati</taxon>
        <taxon>Bacillota</taxon>
        <taxon>Clostridia</taxon>
        <taxon>Eubacteriales</taxon>
        <taxon>Oscillospiraceae</taxon>
        <taxon>Hominilimicola</taxon>
    </lineage>
</organism>
<evidence type="ECO:0000256" key="6">
    <source>
        <dbReference type="ARBA" id="ARBA00022840"/>
    </source>
</evidence>
<keyword evidence="5" id="KW-0547">Nucleotide-binding</keyword>
<dbReference type="Pfam" id="PF00005">
    <property type="entry name" value="ABC_tran"/>
    <property type="match status" value="1"/>
</dbReference>
<dbReference type="PROSITE" id="PS00211">
    <property type="entry name" value="ABC_TRANSPORTER_1"/>
    <property type="match status" value="1"/>
</dbReference>
<evidence type="ECO:0000256" key="8">
    <source>
        <dbReference type="ARBA" id="ARBA00023136"/>
    </source>
</evidence>
<dbReference type="Gene3D" id="3.40.50.300">
    <property type="entry name" value="P-loop containing nucleotide triphosphate hydrolases"/>
    <property type="match status" value="1"/>
</dbReference>
<evidence type="ECO:0000256" key="4">
    <source>
        <dbReference type="ARBA" id="ARBA00022692"/>
    </source>
</evidence>
<dbReference type="PANTHER" id="PTHR24221">
    <property type="entry name" value="ATP-BINDING CASSETTE SUB-FAMILY B"/>
    <property type="match status" value="1"/>
</dbReference>
<dbReference type="CDD" id="cd07346">
    <property type="entry name" value="ABC_6TM_exporters"/>
    <property type="match status" value="1"/>
</dbReference>
<dbReference type="FunFam" id="3.40.50.300:FF:000221">
    <property type="entry name" value="Multidrug ABC transporter ATP-binding protein"/>
    <property type="match status" value="1"/>
</dbReference>
<evidence type="ECO:0000313" key="12">
    <source>
        <dbReference type="EMBL" id="MCC2210404.1"/>
    </source>
</evidence>
<dbReference type="Proteomes" id="UP001198242">
    <property type="component" value="Unassembled WGS sequence"/>
</dbReference>
<evidence type="ECO:0000256" key="2">
    <source>
        <dbReference type="ARBA" id="ARBA00022448"/>
    </source>
</evidence>
<dbReference type="PROSITE" id="PS50893">
    <property type="entry name" value="ABC_TRANSPORTER_2"/>
    <property type="match status" value="1"/>
</dbReference>
<dbReference type="InterPro" id="IPR003593">
    <property type="entry name" value="AAA+_ATPase"/>
</dbReference>
<dbReference type="AlphaFoldDB" id="A0AAE3DYF9"/>